<organism evidence="2 3">
    <name type="scientific">Symbiodinium pilosum</name>
    <name type="common">Dinoflagellate</name>
    <dbReference type="NCBI Taxonomy" id="2952"/>
    <lineage>
        <taxon>Eukaryota</taxon>
        <taxon>Sar</taxon>
        <taxon>Alveolata</taxon>
        <taxon>Dinophyceae</taxon>
        <taxon>Suessiales</taxon>
        <taxon>Symbiodiniaceae</taxon>
        <taxon>Symbiodinium</taxon>
    </lineage>
</organism>
<dbReference type="SUPFAM" id="SSF48371">
    <property type="entry name" value="ARM repeat"/>
    <property type="match status" value="1"/>
</dbReference>
<reference evidence="2" key="1">
    <citation type="submission" date="2021-02" db="EMBL/GenBank/DDBJ databases">
        <authorList>
            <person name="Dougan E. K."/>
            <person name="Rhodes N."/>
            <person name="Thang M."/>
            <person name="Chan C."/>
        </authorList>
    </citation>
    <scope>NUCLEOTIDE SEQUENCE</scope>
</reference>
<protein>
    <submittedName>
        <fullName evidence="2">Pum2 protein</fullName>
    </submittedName>
</protein>
<dbReference type="InterPro" id="IPR001313">
    <property type="entry name" value="Pumilio_RNA-bd_rpt"/>
</dbReference>
<feature type="non-terminal residue" evidence="2">
    <location>
        <position position="1"/>
    </location>
</feature>
<dbReference type="AlphaFoldDB" id="A0A812SD35"/>
<keyword evidence="3" id="KW-1185">Reference proteome</keyword>
<evidence type="ECO:0000313" key="2">
    <source>
        <dbReference type="EMBL" id="CAE7478633.1"/>
    </source>
</evidence>
<dbReference type="OrthoDB" id="668540at2759"/>
<evidence type="ECO:0000256" key="1">
    <source>
        <dbReference type="ARBA" id="ARBA00022737"/>
    </source>
</evidence>
<sequence>AIGNYSVQHCLEYGNKSCRAELTNMVLNHFREFALDPNACGVVNKALIHGPPQQRMMLAILIASDLRTFLGMAQMQK</sequence>
<evidence type="ECO:0000313" key="3">
    <source>
        <dbReference type="Proteomes" id="UP000649617"/>
    </source>
</evidence>
<name>A0A812SD35_SYMPI</name>
<dbReference type="InterPro" id="IPR016024">
    <property type="entry name" value="ARM-type_fold"/>
</dbReference>
<keyword evidence="1" id="KW-0677">Repeat</keyword>
<comment type="caution">
    <text evidence="2">The sequence shown here is derived from an EMBL/GenBank/DDBJ whole genome shotgun (WGS) entry which is preliminary data.</text>
</comment>
<gene>
    <name evidence="2" type="primary">Pum2</name>
    <name evidence="2" type="ORF">SPIL2461_LOCUS12198</name>
</gene>
<dbReference type="Gene3D" id="1.25.10.10">
    <property type="entry name" value="Leucine-rich Repeat Variant"/>
    <property type="match status" value="1"/>
</dbReference>
<accession>A0A812SD35</accession>
<dbReference type="EMBL" id="CAJNIZ010024664">
    <property type="protein sequence ID" value="CAE7478633.1"/>
    <property type="molecule type" value="Genomic_DNA"/>
</dbReference>
<dbReference type="Proteomes" id="UP000649617">
    <property type="component" value="Unassembled WGS sequence"/>
</dbReference>
<proteinExistence type="predicted"/>
<feature type="non-terminal residue" evidence="2">
    <location>
        <position position="77"/>
    </location>
</feature>
<dbReference type="InterPro" id="IPR011989">
    <property type="entry name" value="ARM-like"/>
</dbReference>
<dbReference type="GO" id="GO:0003723">
    <property type="term" value="F:RNA binding"/>
    <property type="evidence" value="ECO:0007669"/>
    <property type="project" value="InterPro"/>
</dbReference>
<dbReference type="Pfam" id="PF00806">
    <property type="entry name" value="PUF"/>
    <property type="match status" value="2"/>
</dbReference>